<name>A0A9W7FR33_9STRA</name>
<dbReference type="Proteomes" id="UP001165122">
    <property type="component" value="Unassembled WGS sequence"/>
</dbReference>
<organism evidence="3 4">
    <name type="scientific">Triparma laevis f. longispina</name>
    <dbReference type="NCBI Taxonomy" id="1714387"/>
    <lineage>
        <taxon>Eukaryota</taxon>
        <taxon>Sar</taxon>
        <taxon>Stramenopiles</taxon>
        <taxon>Ochrophyta</taxon>
        <taxon>Bolidophyceae</taxon>
        <taxon>Parmales</taxon>
        <taxon>Triparmaceae</taxon>
        <taxon>Triparma</taxon>
    </lineage>
</organism>
<keyword evidence="4" id="KW-1185">Reference proteome</keyword>
<accession>A0A9W7FR33</accession>
<dbReference type="EMBL" id="BRXW01000254">
    <property type="protein sequence ID" value="GMI16525.1"/>
    <property type="molecule type" value="Genomic_DNA"/>
</dbReference>
<sequence>MSCRHLLFLLTLTLLLAPSTPLNLPPKTSLRRTVLPTLLSPLLPLLLPLPTPAIVDTRFDPLNYVNPSTLNSQGGSQASPVGVGTMSSRARPVTGVKVVEGSLFSSWEDNGKNKKIGNIITCEIELGGGTSLVGFTSPWSLRRGMFYDVETRSETNSGCYLQIASSPPSTDKEISSWLAQTVTSKSSRFGANGGCTLKTVSPLKTISNENGEFRECVFTFDTLSPSMRELQRRARVRCSWPPRKGECCVLVLQGGVGESYKKDIQPIEESLMESFRVKEVSSKLKNRKTKDDFGESSTGFTKDELYN</sequence>
<evidence type="ECO:0000256" key="2">
    <source>
        <dbReference type="SAM" id="SignalP"/>
    </source>
</evidence>
<feature type="signal peptide" evidence="2">
    <location>
        <begin position="1"/>
        <end position="21"/>
    </location>
</feature>
<dbReference type="OrthoDB" id="196024at2759"/>
<evidence type="ECO:0000256" key="1">
    <source>
        <dbReference type="SAM" id="MobiDB-lite"/>
    </source>
</evidence>
<evidence type="ECO:0000313" key="4">
    <source>
        <dbReference type="Proteomes" id="UP001165122"/>
    </source>
</evidence>
<evidence type="ECO:0008006" key="5">
    <source>
        <dbReference type="Google" id="ProtNLM"/>
    </source>
</evidence>
<evidence type="ECO:0000313" key="3">
    <source>
        <dbReference type="EMBL" id="GMI16525.1"/>
    </source>
</evidence>
<feature type="chain" id="PRO_5040759880" description="NADH:ubiquinone oxidoreductase intermediate-associated protein 30 domain-containing protein" evidence="2">
    <location>
        <begin position="22"/>
        <end position="307"/>
    </location>
</feature>
<gene>
    <name evidence="3" type="ORF">TrLO_g10783</name>
</gene>
<reference evidence="4" key="1">
    <citation type="journal article" date="2023" name="Commun. Biol.">
        <title>Genome analysis of Parmales, the sister group of diatoms, reveals the evolutionary specialization of diatoms from phago-mixotrophs to photoautotrophs.</title>
        <authorList>
            <person name="Ban H."/>
            <person name="Sato S."/>
            <person name="Yoshikawa S."/>
            <person name="Yamada K."/>
            <person name="Nakamura Y."/>
            <person name="Ichinomiya M."/>
            <person name="Sato N."/>
            <person name="Blanc-Mathieu R."/>
            <person name="Endo H."/>
            <person name="Kuwata A."/>
            <person name="Ogata H."/>
        </authorList>
    </citation>
    <scope>NUCLEOTIDE SEQUENCE [LARGE SCALE GENOMIC DNA]</scope>
    <source>
        <strain evidence="4">NIES 3700</strain>
    </source>
</reference>
<feature type="region of interest" description="Disordered" evidence="1">
    <location>
        <begin position="280"/>
        <end position="307"/>
    </location>
</feature>
<comment type="caution">
    <text evidence="3">The sequence shown here is derived from an EMBL/GenBank/DDBJ whole genome shotgun (WGS) entry which is preliminary data.</text>
</comment>
<proteinExistence type="predicted"/>
<keyword evidence="2" id="KW-0732">Signal</keyword>
<dbReference type="AlphaFoldDB" id="A0A9W7FR33"/>
<protein>
    <recommendedName>
        <fullName evidence="5">NADH:ubiquinone oxidoreductase intermediate-associated protein 30 domain-containing protein</fullName>
    </recommendedName>
</protein>